<organism evidence="2 3">
    <name type="scientific">Piromyces finnis</name>
    <dbReference type="NCBI Taxonomy" id="1754191"/>
    <lineage>
        <taxon>Eukaryota</taxon>
        <taxon>Fungi</taxon>
        <taxon>Fungi incertae sedis</taxon>
        <taxon>Chytridiomycota</taxon>
        <taxon>Chytridiomycota incertae sedis</taxon>
        <taxon>Neocallimastigomycetes</taxon>
        <taxon>Neocallimastigales</taxon>
        <taxon>Neocallimastigaceae</taxon>
        <taxon>Piromyces</taxon>
    </lineage>
</organism>
<dbReference type="Gene3D" id="2.80.10.50">
    <property type="match status" value="1"/>
</dbReference>
<name>A0A1Y1UTK2_9FUNG</name>
<dbReference type="AlphaFoldDB" id="A0A1Y1UTK2"/>
<dbReference type="STRING" id="1754191.A0A1Y1UTK2"/>
<dbReference type="Pfam" id="PF00652">
    <property type="entry name" value="Ricin_B_lectin"/>
    <property type="match status" value="1"/>
</dbReference>
<evidence type="ECO:0000313" key="2">
    <source>
        <dbReference type="EMBL" id="ORX41359.1"/>
    </source>
</evidence>
<feature type="domain" description="Ricin B lectin" evidence="1">
    <location>
        <begin position="38"/>
        <end position="111"/>
    </location>
</feature>
<dbReference type="PROSITE" id="PS50231">
    <property type="entry name" value="RICIN_B_LECTIN"/>
    <property type="match status" value="1"/>
</dbReference>
<feature type="non-terminal residue" evidence="2">
    <location>
        <position position="136"/>
    </location>
</feature>
<dbReference type="InterPro" id="IPR035992">
    <property type="entry name" value="Ricin_B-like_lectins"/>
</dbReference>
<keyword evidence="3" id="KW-1185">Reference proteome</keyword>
<accession>A0A1Y1UTK2</accession>
<dbReference type="InterPro" id="IPR000772">
    <property type="entry name" value="Ricin_B_lectin"/>
</dbReference>
<dbReference type="EMBL" id="MCFH01000091">
    <property type="protein sequence ID" value="ORX41359.1"/>
    <property type="molecule type" value="Genomic_DNA"/>
</dbReference>
<evidence type="ECO:0000313" key="3">
    <source>
        <dbReference type="Proteomes" id="UP000193719"/>
    </source>
</evidence>
<comment type="caution">
    <text evidence="2">The sequence shown here is derived from an EMBL/GenBank/DDBJ whole genome shotgun (WGS) entry which is preliminary data.</text>
</comment>
<protein>
    <recommendedName>
        <fullName evidence="1">Ricin B lectin domain-containing protein</fullName>
    </recommendedName>
</protein>
<proteinExistence type="predicted"/>
<sequence length="136" mass="15618">MFTAFCYKYNKLRVTYILLFLLFKNVICSYYSKTNLVVNIVNVNSSLCLSYKKEDYRARLSECNTTNKKQQWILPKNGVGYFVNMYDNNICLYVGDNGTTLTSNCSKYKSNMVDVKNANGYRSISDISHSDLCLGV</sequence>
<gene>
    <name evidence="2" type="ORF">BCR36DRAFT_311810</name>
</gene>
<dbReference type="SUPFAM" id="SSF50370">
    <property type="entry name" value="Ricin B-like lectins"/>
    <property type="match status" value="1"/>
</dbReference>
<dbReference type="Proteomes" id="UP000193719">
    <property type="component" value="Unassembled WGS sequence"/>
</dbReference>
<reference evidence="2 3" key="2">
    <citation type="submission" date="2016-08" db="EMBL/GenBank/DDBJ databases">
        <title>Pervasive Adenine N6-methylation of Active Genes in Fungi.</title>
        <authorList>
            <consortium name="DOE Joint Genome Institute"/>
            <person name="Mondo S.J."/>
            <person name="Dannebaum R.O."/>
            <person name="Kuo R.C."/>
            <person name="Labutti K."/>
            <person name="Haridas S."/>
            <person name="Kuo A."/>
            <person name="Salamov A."/>
            <person name="Ahrendt S.R."/>
            <person name="Lipzen A."/>
            <person name="Sullivan W."/>
            <person name="Andreopoulos W.B."/>
            <person name="Clum A."/>
            <person name="Lindquist E."/>
            <person name="Daum C."/>
            <person name="Ramamoorthy G.K."/>
            <person name="Gryganskyi A."/>
            <person name="Culley D."/>
            <person name="Magnuson J.K."/>
            <person name="James T.Y."/>
            <person name="O'Malley M.A."/>
            <person name="Stajich J.E."/>
            <person name="Spatafora J.W."/>
            <person name="Visel A."/>
            <person name="Grigoriev I.V."/>
        </authorList>
    </citation>
    <scope>NUCLEOTIDE SEQUENCE [LARGE SCALE GENOMIC DNA]</scope>
    <source>
        <strain evidence="3">finn</strain>
    </source>
</reference>
<evidence type="ECO:0000259" key="1">
    <source>
        <dbReference type="Pfam" id="PF00652"/>
    </source>
</evidence>
<reference evidence="2 3" key="1">
    <citation type="submission" date="2016-08" db="EMBL/GenBank/DDBJ databases">
        <title>Genomes of anaerobic fungi encode conserved fungal cellulosomes for biomass hydrolysis.</title>
        <authorList>
            <consortium name="DOE Joint Genome Institute"/>
            <person name="Haitjema C.H."/>
            <person name="Gilmore S.P."/>
            <person name="Henske J.K."/>
            <person name="Solomon K.V."/>
            <person name="De Groot R."/>
            <person name="Kuo A."/>
            <person name="Mondo S.J."/>
            <person name="Salamov A.A."/>
            <person name="Labutti K."/>
            <person name="Zhao Z."/>
            <person name="Chiniquy J."/>
            <person name="Barry K."/>
            <person name="Brewer H.M."/>
            <person name="Purvine S.O."/>
            <person name="Wright A.T."/>
            <person name="Boxma B."/>
            <person name="Van Alen T."/>
            <person name="Hackstein J.H."/>
            <person name="Baker S.E."/>
            <person name="Grigoriev I.V."/>
            <person name="O'Malley M.A."/>
        </authorList>
    </citation>
    <scope>NUCLEOTIDE SEQUENCE [LARGE SCALE GENOMIC DNA]</scope>
    <source>
        <strain evidence="3">finn</strain>
    </source>
</reference>